<gene>
    <name evidence="1" type="ORF">DSO57_1014763</name>
</gene>
<reference evidence="1" key="1">
    <citation type="submission" date="2022-04" db="EMBL/GenBank/DDBJ databases">
        <title>Genome of the entomopathogenic fungus Entomophthora muscae.</title>
        <authorList>
            <person name="Elya C."/>
            <person name="Lovett B.R."/>
            <person name="Lee E."/>
            <person name="Macias A.M."/>
            <person name="Hajek A.E."/>
            <person name="De Bivort B.L."/>
            <person name="Kasson M.T."/>
            <person name="De Fine Licht H.H."/>
            <person name="Stajich J.E."/>
        </authorList>
    </citation>
    <scope>NUCLEOTIDE SEQUENCE</scope>
    <source>
        <strain evidence="1">Berkeley</strain>
    </source>
</reference>
<name>A0ACC2TH33_9FUNG</name>
<organism evidence="1 2">
    <name type="scientific">Entomophthora muscae</name>
    <dbReference type="NCBI Taxonomy" id="34485"/>
    <lineage>
        <taxon>Eukaryota</taxon>
        <taxon>Fungi</taxon>
        <taxon>Fungi incertae sedis</taxon>
        <taxon>Zoopagomycota</taxon>
        <taxon>Entomophthoromycotina</taxon>
        <taxon>Entomophthoromycetes</taxon>
        <taxon>Entomophthorales</taxon>
        <taxon>Entomophthoraceae</taxon>
        <taxon>Entomophthora</taxon>
    </lineage>
</organism>
<evidence type="ECO:0000313" key="2">
    <source>
        <dbReference type="Proteomes" id="UP001165960"/>
    </source>
</evidence>
<comment type="caution">
    <text evidence="1">The sequence shown here is derived from an EMBL/GenBank/DDBJ whole genome shotgun (WGS) entry which is preliminary data.</text>
</comment>
<evidence type="ECO:0000313" key="1">
    <source>
        <dbReference type="EMBL" id="KAJ9073577.1"/>
    </source>
</evidence>
<accession>A0ACC2TH33</accession>
<sequence>MKTDVSTYLACYAWRSQVTHDTPLYSLLVDISKKFPPNSVLSVVSLGVKAK</sequence>
<keyword evidence="2" id="KW-1185">Reference proteome</keyword>
<protein>
    <submittedName>
        <fullName evidence="1">Uncharacterized protein</fullName>
    </submittedName>
</protein>
<dbReference type="Proteomes" id="UP001165960">
    <property type="component" value="Unassembled WGS sequence"/>
</dbReference>
<dbReference type="EMBL" id="QTSX02002897">
    <property type="protein sequence ID" value="KAJ9073577.1"/>
    <property type="molecule type" value="Genomic_DNA"/>
</dbReference>
<proteinExistence type="predicted"/>